<dbReference type="RefSeq" id="WP_111070733.1">
    <property type="nucleotide sequence ID" value="NZ_CP029835.1"/>
</dbReference>
<evidence type="ECO:0000313" key="2">
    <source>
        <dbReference type="EMBL" id="AWU97941.1"/>
    </source>
</evidence>
<dbReference type="OrthoDB" id="7304056at2"/>
<dbReference type="EMBL" id="CP029835">
    <property type="protein sequence ID" value="AWU97941.1"/>
    <property type="molecule type" value="Genomic_DNA"/>
</dbReference>
<sequence length="173" mass="18177">MDDGTHPTPTTRPTIHSASDEAAASAEASKRPNIRPSIRSASEEQAPKVGAAAAQASRSVGQQSRPWPPKLPGSGSMAGLPDAGRAMESGNALAAGYGGVFSEAVTFMNQAVDRQNEMMSGMLRARGPQDIMMAGSRYLLGGWLAFFEVNVRISQAASRFAEDAKYNPARPGL</sequence>
<organism evidence="2 3">
    <name type="scientific">Azospirillum ramasamyi</name>
    <dbReference type="NCBI Taxonomy" id="682998"/>
    <lineage>
        <taxon>Bacteria</taxon>
        <taxon>Pseudomonadati</taxon>
        <taxon>Pseudomonadota</taxon>
        <taxon>Alphaproteobacteria</taxon>
        <taxon>Rhodospirillales</taxon>
        <taxon>Azospirillaceae</taxon>
        <taxon>Azospirillum</taxon>
    </lineage>
</organism>
<keyword evidence="3" id="KW-1185">Reference proteome</keyword>
<reference evidence="2 3" key="1">
    <citation type="submission" date="2018-06" db="EMBL/GenBank/DDBJ databases">
        <title>Complete genome sequencing of Azospirillum sp. M2T2B2.</title>
        <authorList>
            <person name="Heo J."/>
            <person name="Kim S.-J."/>
            <person name="Kwon S.-W."/>
            <person name="Anandham R."/>
        </authorList>
    </citation>
    <scope>NUCLEOTIDE SEQUENCE [LARGE SCALE GENOMIC DNA]</scope>
    <source>
        <strain evidence="2 3">M2T2B2</strain>
        <plasmid evidence="2 3">unnamed5</plasmid>
    </source>
</reference>
<evidence type="ECO:0000256" key="1">
    <source>
        <dbReference type="SAM" id="MobiDB-lite"/>
    </source>
</evidence>
<feature type="region of interest" description="Disordered" evidence="1">
    <location>
        <begin position="1"/>
        <end position="83"/>
    </location>
</feature>
<dbReference type="AlphaFoldDB" id="A0A2U9SFX5"/>
<dbReference type="KEGG" id="azm:DM194_27050"/>
<keyword evidence="2" id="KW-0614">Plasmid</keyword>
<evidence type="ECO:0000313" key="3">
    <source>
        <dbReference type="Proteomes" id="UP000249605"/>
    </source>
</evidence>
<dbReference type="Proteomes" id="UP000249605">
    <property type="component" value="Plasmid unnamed5"/>
</dbReference>
<evidence type="ECO:0008006" key="4">
    <source>
        <dbReference type="Google" id="ProtNLM"/>
    </source>
</evidence>
<name>A0A2U9SFX5_9PROT</name>
<accession>A0A2U9SFX5</accession>
<feature type="compositionally biased region" description="Low complexity" evidence="1">
    <location>
        <begin position="1"/>
        <end position="14"/>
    </location>
</feature>
<geneLocation type="plasmid" evidence="2 3">
    <name>unnamed5</name>
</geneLocation>
<gene>
    <name evidence="2" type="ORF">DM194_27050</name>
</gene>
<proteinExistence type="predicted"/>
<protein>
    <recommendedName>
        <fullName evidence="4">Phasin domain-containing protein</fullName>
    </recommendedName>
</protein>